<evidence type="ECO:0000256" key="9">
    <source>
        <dbReference type="ARBA" id="ARBA00023136"/>
    </source>
</evidence>
<dbReference type="GO" id="GO:0005789">
    <property type="term" value="C:endoplasmic reticulum membrane"/>
    <property type="evidence" value="ECO:0007669"/>
    <property type="project" value="UniProtKB-SubCell"/>
</dbReference>
<dbReference type="GO" id="GO:0097036">
    <property type="term" value="P:regulation of plasma membrane sterol distribution"/>
    <property type="evidence" value="ECO:0007669"/>
    <property type="project" value="UniProtKB-UniRule"/>
</dbReference>
<evidence type="ECO:0000256" key="6">
    <source>
        <dbReference type="ARBA" id="ARBA00022989"/>
    </source>
</evidence>
<dbReference type="GO" id="GO:0032541">
    <property type="term" value="C:cortical endoplasmic reticulum"/>
    <property type="evidence" value="ECO:0007669"/>
    <property type="project" value="TreeGrafter"/>
</dbReference>
<dbReference type="GO" id="GO:0000139">
    <property type="term" value="C:Golgi membrane"/>
    <property type="evidence" value="ECO:0007669"/>
    <property type="project" value="UniProtKB-SubCell"/>
</dbReference>
<evidence type="ECO:0000256" key="7">
    <source>
        <dbReference type="ARBA" id="ARBA00023055"/>
    </source>
</evidence>
<comment type="subcellular location">
    <subcellularLocation>
        <location evidence="1 10">Endoplasmic reticulum membrane</location>
        <topology evidence="1 10">Multi-pass membrane protein</topology>
    </subcellularLocation>
    <subcellularLocation>
        <location evidence="10">Golgi apparatus membrane</location>
        <topology evidence="10">Multi-pass membrane protein</topology>
    </subcellularLocation>
</comment>
<evidence type="ECO:0000256" key="3">
    <source>
        <dbReference type="ARBA" id="ARBA00022448"/>
    </source>
</evidence>
<reference evidence="12" key="1">
    <citation type="submission" date="2016-03" db="EMBL/GenBank/DDBJ databases">
        <authorList>
            <person name="Devillers Hugo."/>
        </authorList>
    </citation>
    <scope>NUCLEOTIDE SEQUENCE [LARGE SCALE GENOMIC DNA]</scope>
</reference>
<keyword evidence="9 10" id="KW-0472">Membrane</keyword>
<feature type="transmembrane region" description="Helical" evidence="10">
    <location>
        <begin position="244"/>
        <end position="261"/>
    </location>
</feature>
<evidence type="ECO:0000313" key="12">
    <source>
        <dbReference type="Proteomes" id="UP000191144"/>
    </source>
</evidence>
<keyword evidence="12" id="KW-1185">Reference proteome</keyword>
<comment type="function">
    <text evidence="10">Regulates also the sphingolipid metabolism.</text>
</comment>
<evidence type="ECO:0000256" key="1">
    <source>
        <dbReference type="ARBA" id="ARBA00004477"/>
    </source>
</evidence>
<keyword evidence="10" id="KW-0746">Sphingolipid metabolism</keyword>
<gene>
    <name evidence="11" type="ORF">LAME_0E03620G</name>
</gene>
<dbReference type="Proteomes" id="UP000191144">
    <property type="component" value="Chromosome E"/>
</dbReference>
<dbReference type="PANTHER" id="PTHR14467:SF0">
    <property type="entry name" value="PROTEIN ARV1"/>
    <property type="match status" value="1"/>
</dbReference>
<evidence type="ECO:0000313" key="11">
    <source>
        <dbReference type="EMBL" id="SCU89454.1"/>
    </source>
</evidence>
<dbReference type="GO" id="GO:0006665">
    <property type="term" value="P:sphingolipid metabolic process"/>
    <property type="evidence" value="ECO:0007669"/>
    <property type="project" value="UniProtKB-UniRule"/>
</dbReference>
<dbReference type="Pfam" id="PF04161">
    <property type="entry name" value="Arv1"/>
    <property type="match status" value="1"/>
</dbReference>
<comment type="similarity">
    <text evidence="2 10">Belongs to the ARV1 family.</text>
</comment>
<proteinExistence type="inferred from homology"/>
<keyword evidence="6 10" id="KW-1133">Transmembrane helix</keyword>
<name>A0A1G4JGQ9_9SACH</name>
<feature type="transmembrane region" description="Helical" evidence="10">
    <location>
        <begin position="154"/>
        <end position="176"/>
    </location>
</feature>
<organism evidence="11 12">
    <name type="scientific">Lachancea meyersii CBS 8951</name>
    <dbReference type="NCBI Taxonomy" id="1266667"/>
    <lineage>
        <taxon>Eukaryota</taxon>
        <taxon>Fungi</taxon>
        <taxon>Dikarya</taxon>
        <taxon>Ascomycota</taxon>
        <taxon>Saccharomycotina</taxon>
        <taxon>Saccharomycetes</taxon>
        <taxon>Saccharomycetales</taxon>
        <taxon>Saccharomycetaceae</taxon>
        <taxon>Lachancea</taxon>
    </lineage>
</organism>
<dbReference type="PANTHER" id="PTHR14467">
    <property type="entry name" value="ARV1"/>
    <property type="match status" value="1"/>
</dbReference>
<evidence type="ECO:0000256" key="4">
    <source>
        <dbReference type="ARBA" id="ARBA00022692"/>
    </source>
</evidence>
<protein>
    <recommendedName>
        <fullName evidence="10">Protein ARV</fullName>
    </recommendedName>
</protein>
<keyword evidence="4 10" id="KW-0812">Transmembrane</keyword>
<dbReference type="EMBL" id="LT598481">
    <property type="protein sequence ID" value="SCU89454.1"/>
    <property type="molecule type" value="Genomic_DNA"/>
</dbReference>
<accession>A0A1G4JGQ9</accession>
<evidence type="ECO:0000256" key="5">
    <source>
        <dbReference type="ARBA" id="ARBA00022824"/>
    </source>
</evidence>
<evidence type="ECO:0000256" key="2">
    <source>
        <dbReference type="ARBA" id="ARBA00009187"/>
    </source>
</evidence>
<sequence>MICINCCGEVECLYVRYSNDHIRLTDCPNCRDVADRYVEIDNVLLFIDLLLLKPGAYRHLVYNSLELELSKFPGTEQNGENSKNGFKNALWAQARRLKNWFVKFDKLNRVWLIITAFEVYLTWVSEERRFQAQKTDSRGLLMRQILSKSALAQYLYFTVYCVVDFMVLHNVAYFLLVRLFKWGCRVKYAKYVISYTILLSYGAKIYPILMLIWPYDTILTTSIIKIVANVYIVEALKVVTNRSYFDIIVLYFMVFVARSLTVKPLLSLLVTKGNFALCLHYAKTELQLVHLDLLPSSFRNGSPDL</sequence>
<dbReference type="GO" id="GO:0016125">
    <property type="term" value="P:sterol metabolic process"/>
    <property type="evidence" value="ECO:0007669"/>
    <property type="project" value="UniProtKB-UniRule"/>
</dbReference>
<evidence type="ECO:0000256" key="10">
    <source>
        <dbReference type="RuleBase" id="RU368065"/>
    </source>
</evidence>
<keyword evidence="8 10" id="KW-0443">Lipid metabolism</keyword>
<keyword evidence="3 10" id="KW-0813">Transport</keyword>
<dbReference type="AlphaFoldDB" id="A0A1G4JGQ9"/>
<keyword evidence="5 10" id="KW-0256">Endoplasmic reticulum</keyword>
<feature type="transmembrane region" description="Helical" evidence="10">
    <location>
        <begin position="212"/>
        <end position="232"/>
    </location>
</feature>
<keyword evidence="7 10" id="KW-0445">Lipid transport</keyword>
<dbReference type="InterPro" id="IPR007290">
    <property type="entry name" value="Arv1"/>
</dbReference>
<feature type="transmembrane region" description="Helical" evidence="10">
    <location>
        <begin position="188"/>
        <end position="206"/>
    </location>
</feature>
<comment type="function">
    <text evidence="10">Mediator of sterol homeostasis involved in sterol uptake, trafficking and distribution into membranes.</text>
</comment>
<dbReference type="GO" id="GO:0032366">
    <property type="term" value="P:intracellular sterol transport"/>
    <property type="evidence" value="ECO:0007669"/>
    <property type="project" value="UniProtKB-UniRule"/>
</dbReference>
<evidence type="ECO:0000256" key="8">
    <source>
        <dbReference type="ARBA" id="ARBA00023098"/>
    </source>
</evidence>
<dbReference type="OrthoDB" id="2192830at2759"/>
<keyword evidence="10" id="KW-0333">Golgi apparatus</keyword>